<keyword evidence="3" id="KW-1185">Reference proteome</keyword>
<dbReference type="GO" id="GO:0031267">
    <property type="term" value="F:small GTPase binding"/>
    <property type="evidence" value="ECO:0007669"/>
    <property type="project" value="InterPro"/>
</dbReference>
<dbReference type="PROSITE" id="PS50166">
    <property type="entry name" value="IMPORTIN_B_NT"/>
    <property type="match status" value="1"/>
</dbReference>
<reference evidence="2 3" key="1">
    <citation type="journal article" date="2023" name="Life. Sci Alliance">
        <title>Evolutionary insights into 3D genome organization and epigenetic landscape of Vigna mungo.</title>
        <authorList>
            <person name="Junaid A."/>
            <person name="Singh B."/>
            <person name="Bhatia S."/>
        </authorList>
    </citation>
    <scope>NUCLEOTIDE SEQUENCE [LARGE SCALE GENOMIC DNA]</scope>
    <source>
        <strain evidence="2">Urdbean</strain>
    </source>
</reference>
<dbReference type="Pfam" id="PF03810">
    <property type="entry name" value="IBN_N"/>
    <property type="match status" value="1"/>
</dbReference>
<dbReference type="AlphaFoldDB" id="A0AAQ3SCY3"/>
<organism evidence="2 3">
    <name type="scientific">Vigna mungo</name>
    <name type="common">Black gram</name>
    <name type="synonym">Phaseolus mungo</name>
    <dbReference type="NCBI Taxonomy" id="3915"/>
    <lineage>
        <taxon>Eukaryota</taxon>
        <taxon>Viridiplantae</taxon>
        <taxon>Streptophyta</taxon>
        <taxon>Embryophyta</taxon>
        <taxon>Tracheophyta</taxon>
        <taxon>Spermatophyta</taxon>
        <taxon>Magnoliopsida</taxon>
        <taxon>eudicotyledons</taxon>
        <taxon>Gunneridae</taxon>
        <taxon>Pentapetalae</taxon>
        <taxon>rosids</taxon>
        <taxon>fabids</taxon>
        <taxon>Fabales</taxon>
        <taxon>Fabaceae</taxon>
        <taxon>Papilionoideae</taxon>
        <taxon>50 kb inversion clade</taxon>
        <taxon>NPAAA clade</taxon>
        <taxon>indigoferoid/millettioid clade</taxon>
        <taxon>Phaseoleae</taxon>
        <taxon>Vigna</taxon>
    </lineage>
</organism>
<name>A0AAQ3SCY3_VIGMU</name>
<sequence>MNEQNLPSFLFSLAGELANDDKPAESRKLAGLILKNALDAKEQHRKIEFVQRWLALDPTLKAQIKAFLLRTLSSPSLDARSTASQDPFCLMFISFLHLQGRQLLRPLGTFVKKFPQM</sequence>
<dbReference type="Proteomes" id="UP001374535">
    <property type="component" value="Chromosome 1"/>
</dbReference>
<dbReference type="SUPFAM" id="SSF48371">
    <property type="entry name" value="ARM repeat"/>
    <property type="match status" value="1"/>
</dbReference>
<evidence type="ECO:0000313" key="3">
    <source>
        <dbReference type="Proteomes" id="UP001374535"/>
    </source>
</evidence>
<proteinExistence type="predicted"/>
<gene>
    <name evidence="2" type="ORF">V8G54_003387</name>
</gene>
<dbReference type="GO" id="GO:0006886">
    <property type="term" value="P:intracellular protein transport"/>
    <property type="evidence" value="ECO:0007669"/>
    <property type="project" value="InterPro"/>
</dbReference>
<dbReference type="Gene3D" id="1.25.10.10">
    <property type="entry name" value="Leucine-rich Repeat Variant"/>
    <property type="match status" value="1"/>
</dbReference>
<evidence type="ECO:0000313" key="2">
    <source>
        <dbReference type="EMBL" id="WVZ24843.1"/>
    </source>
</evidence>
<accession>A0AAQ3SCY3</accession>
<protein>
    <recommendedName>
        <fullName evidence="1">Importin N-terminal domain-containing protein</fullName>
    </recommendedName>
</protein>
<dbReference type="EMBL" id="CP144700">
    <property type="protein sequence ID" value="WVZ24843.1"/>
    <property type="molecule type" value="Genomic_DNA"/>
</dbReference>
<dbReference type="InterPro" id="IPR016024">
    <property type="entry name" value="ARM-type_fold"/>
</dbReference>
<evidence type="ECO:0000259" key="1">
    <source>
        <dbReference type="PROSITE" id="PS50166"/>
    </source>
</evidence>
<dbReference type="InterPro" id="IPR011989">
    <property type="entry name" value="ARM-like"/>
</dbReference>
<dbReference type="InterPro" id="IPR001494">
    <property type="entry name" value="Importin-beta_N"/>
</dbReference>
<feature type="domain" description="Importin N-terminal" evidence="1">
    <location>
        <begin position="1"/>
        <end position="74"/>
    </location>
</feature>